<protein>
    <submittedName>
        <fullName evidence="2">Uncharacterized protein</fullName>
    </submittedName>
</protein>
<dbReference type="RefSeq" id="WP_192757188.1">
    <property type="nucleotide sequence ID" value="NZ_BAABJL010000114.1"/>
</dbReference>
<keyword evidence="1" id="KW-0472">Membrane</keyword>
<comment type="caution">
    <text evidence="2">The sequence shown here is derived from an EMBL/GenBank/DDBJ whole genome shotgun (WGS) entry which is preliminary data.</text>
</comment>
<accession>A0A927MWZ1</accession>
<keyword evidence="1" id="KW-0812">Transmembrane</keyword>
<name>A0A927MWZ1_9ACTN</name>
<dbReference type="AlphaFoldDB" id="A0A927MWZ1"/>
<organism evidence="2 3">
    <name type="scientific">Actinopolymorpha pittospori</name>
    <dbReference type="NCBI Taxonomy" id="648752"/>
    <lineage>
        <taxon>Bacteria</taxon>
        <taxon>Bacillati</taxon>
        <taxon>Actinomycetota</taxon>
        <taxon>Actinomycetes</taxon>
        <taxon>Propionibacteriales</taxon>
        <taxon>Actinopolymorphaceae</taxon>
        <taxon>Actinopolymorpha</taxon>
    </lineage>
</organism>
<dbReference type="Proteomes" id="UP000638648">
    <property type="component" value="Unassembled WGS sequence"/>
</dbReference>
<evidence type="ECO:0000256" key="1">
    <source>
        <dbReference type="SAM" id="Phobius"/>
    </source>
</evidence>
<feature type="transmembrane region" description="Helical" evidence="1">
    <location>
        <begin position="26"/>
        <end position="45"/>
    </location>
</feature>
<evidence type="ECO:0000313" key="2">
    <source>
        <dbReference type="EMBL" id="MBE1604765.1"/>
    </source>
</evidence>
<reference evidence="2" key="1">
    <citation type="submission" date="2020-10" db="EMBL/GenBank/DDBJ databases">
        <title>Sequencing the genomes of 1000 actinobacteria strains.</title>
        <authorList>
            <person name="Klenk H.-P."/>
        </authorList>
    </citation>
    <scope>NUCLEOTIDE SEQUENCE</scope>
    <source>
        <strain evidence="2">DSM 45354</strain>
    </source>
</reference>
<sequence length="67" mass="7680">MHVLFGLLPTYWPAKSYWLAAEAAAYWPYVLGGLAYNTLLAYALLRRLTRTAQPDESSYVARSPTWR</sequence>
<evidence type="ECO:0000313" key="3">
    <source>
        <dbReference type="Proteomes" id="UP000638648"/>
    </source>
</evidence>
<gene>
    <name evidence="2" type="ORF">HEB94_001613</name>
</gene>
<keyword evidence="3" id="KW-1185">Reference proteome</keyword>
<dbReference type="EMBL" id="JADBEM010000001">
    <property type="protein sequence ID" value="MBE1604765.1"/>
    <property type="molecule type" value="Genomic_DNA"/>
</dbReference>
<proteinExistence type="predicted"/>
<keyword evidence="1" id="KW-1133">Transmembrane helix</keyword>